<dbReference type="EMBL" id="JAARPL010000009">
    <property type="protein sequence ID" value="MBC1373168.1"/>
    <property type="molecule type" value="Genomic_DNA"/>
</dbReference>
<evidence type="ECO:0000313" key="2">
    <source>
        <dbReference type="EMBL" id="MBC2285703.1"/>
    </source>
</evidence>
<dbReference type="EMBL" id="JAARZS010000055">
    <property type="protein sequence ID" value="MBC2285703.1"/>
    <property type="molecule type" value="Genomic_DNA"/>
</dbReference>
<dbReference type="Proteomes" id="UP000585696">
    <property type="component" value="Unassembled WGS sequence"/>
</dbReference>
<dbReference type="RefSeq" id="WP_185377494.1">
    <property type="nucleotide sequence ID" value="NZ_JAARPL010000009.1"/>
</dbReference>
<sequence length="67" mass="7419">MDIGENTEKKMGPLNNNQIAPSSSHIKLYTHYLLGLFFSNSHIIIQQLIPATGMLTINHTIVLGKIS</sequence>
<evidence type="ECO:0000313" key="8">
    <source>
        <dbReference type="Proteomes" id="UP000591929"/>
    </source>
</evidence>
<dbReference type="AlphaFoldDB" id="A0A7X1DK21"/>
<dbReference type="Proteomes" id="UP000591929">
    <property type="component" value="Unassembled WGS sequence"/>
</dbReference>
<evidence type="ECO:0000313" key="3">
    <source>
        <dbReference type="EMBL" id="MBC2294852.1"/>
    </source>
</evidence>
<reference evidence="5 6" key="1">
    <citation type="submission" date="2020-03" db="EMBL/GenBank/DDBJ databases">
        <title>Soil Listeria distribution.</title>
        <authorList>
            <person name="Liao J."/>
            <person name="Wiedmann M."/>
        </authorList>
    </citation>
    <scope>NUCLEOTIDE SEQUENCE [LARGE SCALE GENOMIC DNA]</scope>
    <source>
        <strain evidence="4 6">FSL L7-0039</strain>
        <strain evidence="3 5">FSL L7-0051</strain>
        <strain evidence="2 7">FSL L7-0054</strain>
        <strain evidence="1 8">FSL L7-1681</strain>
    </source>
</reference>
<name>A0A7X1DK21_9LIST</name>
<evidence type="ECO:0000313" key="7">
    <source>
        <dbReference type="Proteomes" id="UP000585696"/>
    </source>
</evidence>
<evidence type="ECO:0000313" key="4">
    <source>
        <dbReference type="EMBL" id="MBC2310601.1"/>
    </source>
</evidence>
<dbReference type="Proteomes" id="UP000543005">
    <property type="component" value="Unassembled WGS sequence"/>
</dbReference>
<proteinExistence type="predicted"/>
<evidence type="ECO:0000313" key="6">
    <source>
        <dbReference type="Proteomes" id="UP000565628"/>
    </source>
</evidence>
<organism evidence="4 6">
    <name type="scientific">Listeria booriae</name>
    <dbReference type="NCBI Taxonomy" id="1552123"/>
    <lineage>
        <taxon>Bacteria</taxon>
        <taxon>Bacillati</taxon>
        <taxon>Bacillota</taxon>
        <taxon>Bacilli</taxon>
        <taxon>Bacillales</taxon>
        <taxon>Listeriaceae</taxon>
        <taxon>Listeria</taxon>
    </lineage>
</organism>
<dbReference type="EMBL" id="JAARZT010000048">
    <property type="protein sequence ID" value="MBC2294852.1"/>
    <property type="molecule type" value="Genomic_DNA"/>
</dbReference>
<dbReference type="EMBL" id="JAASWV010000007">
    <property type="protein sequence ID" value="MBC2310601.1"/>
    <property type="molecule type" value="Genomic_DNA"/>
</dbReference>
<comment type="caution">
    <text evidence="4">The sequence shown here is derived from an EMBL/GenBank/DDBJ whole genome shotgun (WGS) entry which is preliminary data.</text>
</comment>
<gene>
    <name evidence="1" type="ORF">HB847_12395</name>
    <name evidence="2" type="ORF">HCB69_15120</name>
    <name evidence="3" type="ORF">HCC36_16710</name>
    <name evidence="4" type="ORF">HCJ81_06850</name>
</gene>
<dbReference type="Proteomes" id="UP000565628">
    <property type="component" value="Unassembled WGS sequence"/>
</dbReference>
<evidence type="ECO:0000313" key="1">
    <source>
        <dbReference type="EMBL" id="MBC1373168.1"/>
    </source>
</evidence>
<accession>A0A7X1DK21</accession>
<protein>
    <submittedName>
        <fullName evidence="4">Uncharacterized protein</fullName>
    </submittedName>
</protein>
<evidence type="ECO:0000313" key="5">
    <source>
        <dbReference type="Proteomes" id="UP000543005"/>
    </source>
</evidence>